<dbReference type="InterPro" id="IPR037401">
    <property type="entry name" value="SnoaL-like"/>
</dbReference>
<proteinExistence type="predicted"/>
<dbReference type="InterPro" id="IPR032710">
    <property type="entry name" value="NTF2-like_dom_sf"/>
</dbReference>
<dbReference type="Pfam" id="PF13577">
    <property type="entry name" value="SnoaL_4"/>
    <property type="match status" value="1"/>
</dbReference>
<dbReference type="Proteomes" id="UP000283128">
    <property type="component" value="Unassembled WGS sequence"/>
</dbReference>
<evidence type="ECO:0000259" key="1">
    <source>
        <dbReference type="Pfam" id="PF13577"/>
    </source>
</evidence>
<gene>
    <name evidence="2" type="ORF">EOT10_34150</name>
</gene>
<dbReference type="OrthoDB" id="2599042at2"/>
<dbReference type="SUPFAM" id="SSF54427">
    <property type="entry name" value="NTF2-like"/>
    <property type="match status" value="1"/>
</dbReference>
<evidence type="ECO:0000313" key="3">
    <source>
        <dbReference type="Proteomes" id="UP000283128"/>
    </source>
</evidence>
<protein>
    <submittedName>
        <fullName evidence="2">Nuclear transport factor 2 family protein</fullName>
    </submittedName>
</protein>
<dbReference type="Gene3D" id="3.10.450.50">
    <property type="match status" value="1"/>
</dbReference>
<accession>A0A3S3U7W8</accession>
<name>A0A3S3U7W8_9ACTN</name>
<comment type="caution">
    <text evidence="2">The sequence shown here is derived from an EMBL/GenBank/DDBJ whole genome shotgun (WGS) entry which is preliminary data.</text>
</comment>
<feature type="domain" description="SnoaL-like" evidence="1">
    <location>
        <begin position="12"/>
        <end position="141"/>
    </location>
</feature>
<reference evidence="2 3" key="1">
    <citation type="submission" date="2019-01" db="EMBL/GenBank/DDBJ databases">
        <title>Genome sequences of Streptomyces and Rhizobium isolates collected from root and soil.</title>
        <authorList>
            <person name="Chhettri S."/>
            <person name="Sevigny J.L."/>
            <person name="Sen A."/>
            <person name="Ennis N."/>
            <person name="Tisa L."/>
        </authorList>
    </citation>
    <scope>NUCLEOTIDE SEQUENCE [LARGE SCALE GENOMIC DNA]</scope>
    <source>
        <strain evidence="2 3">San01</strain>
    </source>
</reference>
<dbReference type="EMBL" id="RZYA01000023">
    <property type="protein sequence ID" value="RVU17669.1"/>
    <property type="molecule type" value="Genomic_DNA"/>
</dbReference>
<sequence>MNETRGTTHPRDHFEISTLVSGFFRTMDERRFDEGWAGAYFTDDLRTTTPLGIAEGADAVRHIEEATGRFAATLHISSDLLVRAEPGARTASASWNAHMTHVHLDSTLQARGENANPLFTVGGVYEAKLRRTASGWRFSHMSVRAVWTTGEPPVLPAETATRVAKLTGAQAGR</sequence>
<dbReference type="RefSeq" id="WP_127832251.1">
    <property type="nucleotide sequence ID" value="NZ_RZYA01000023.1"/>
</dbReference>
<keyword evidence="3" id="KW-1185">Reference proteome</keyword>
<dbReference type="AlphaFoldDB" id="A0A3S3U7W8"/>
<organism evidence="2 3">
    <name type="scientific">Streptomyces antnestii</name>
    <dbReference type="NCBI Taxonomy" id="2494256"/>
    <lineage>
        <taxon>Bacteria</taxon>
        <taxon>Bacillati</taxon>
        <taxon>Actinomycetota</taxon>
        <taxon>Actinomycetes</taxon>
        <taxon>Kitasatosporales</taxon>
        <taxon>Streptomycetaceae</taxon>
        <taxon>Streptomyces</taxon>
    </lineage>
</organism>
<evidence type="ECO:0000313" key="2">
    <source>
        <dbReference type="EMBL" id="RVU17669.1"/>
    </source>
</evidence>